<proteinExistence type="predicted"/>
<dbReference type="AlphaFoldDB" id="A0A2P5BPY8"/>
<comment type="caution">
    <text evidence="1">The sequence shown here is derived from an EMBL/GenBank/DDBJ whole genome shotgun (WGS) entry which is preliminary data.</text>
</comment>
<dbReference type="EMBL" id="JXTB01000241">
    <property type="protein sequence ID" value="PON50843.1"/>
    <property type="molecule type" value="Genomic_DNA"/>
</dbReference>
<name>A0A2P5BPY8_PARAD</name>
<gene>
    <name evidence="1" type="ORF">PanWU01x14_220800</name>
</gene>
<evidence type="ECO:0000313" key="2">
    <source>
        <dbReference type="Proteomes" id="UP000237105"/>
    </source>
</evidence>
<accession>A0A2P5BPY8</accession>
<reference evidence="2" key="1">
    <citation type="submission" date="2016-06" db="EMBL/GenBank/DDBJ databases">
        <title>Parallel loss of symbiosis genes in relatives of nitrogen-fixing non-legume Parasponia.</title>
        <authorList>
            <person name="Van Velzen R."/>
            <person name="Holmer R."/>
            <person name="Bu F."/>
            <person name="Rutten L."/>
            <person name="Van Zeijl A."/>
            <person name="Liu W."/>
            <person name="Santuari L."/>
            <person name="Cao Q."/>
            <person name="Sharma T."/>
            <person name="Shen D."/>
            <person name="Roswanjaya Y."/>
            <person name="Wardhani T."/>
            <person name="Kalhor M.S."/>
            <person name="Jansen J."/>
            <person name="Van den Hoogen J."/>
            <person name="Gungor B."/>
            <person name="Hartog M."/>
            <person name="Hontelez J."/>
            <person name="Verver J."/>
            <person name="Yang W.-C."/>
            <person name="Schijlen E."/>
            <person name="Repin R."/>
            <person name="Schilthuizen M."/>
            <person name="Schranz E."/>
            <person name="Heidstra R."/>
            <person name="Miyata K."/>
            <person name="Fedorova E."/>
            <person name="Kohlen W."/>
            <person name="Bisseling T."/>
            <person name="Smit S."/>
            <person name="Geurts R."/>
        </authorList>
    </citation>
    <scope>NUCLEOTIDE SEQUENCE [LARGE SCALE GENOMIC DNA]</scope>
    <source>
        <strain evidence="2">cv. WU1-14</strain>
    </source>
</reference>
<dbReference type="Proteomes" id="UP000237105">
    <property type="component" value="Unassembled WGS sequence"/>
</dbReference>
<protein>
    <submittedName>
        <fullName evidence="1">Uncharacterized protein</fullName>
    </submittedName>
</protein>
<evidence type="ECO:0000313" key="1">
    <source>
        <dbReference type="EMBL" id="PON50843.1"/>
    </source>
</evidence>
<organism evidence="1 2">
    <name type="scientific">Parasponia andersonii</name>
    <name type="common">Sponia andersonii</name>
    <dbReference type="NCBI Taxonomy" id="3476"/>
    <lineage>
        <taxon>Eukaryota</taxon>
        <taxon>Viridiplantae</taxon>
        <taxon>Streptophyta</taxon>
        <taxon>Embryophyta</taxon>
        <taxon>Tracheophyta</taxon>
        <taxon>Spermatophyta</taxon>
        <taxon>Magnoliopsida</taxon>
        <taxon>eudicotyledons</taxon>
        <taxon>Gunneridae</taxon>
        <taxon>Pentapetalae</taxon>
        <taxon>rosids</taxon>
        <taxon>fabids</taxon>
        <taxon>Rosales</taxon>
        <taxon>Cannabaceae</taxon>
        <taxon>Parasponia</taxon>
    </lineage>
</organism>
<keyword evidence="2" id="KW-1185">Reference proteome</keyword>
<sequence>MSPGLHVCCSFTYLFLKCSTRAQEILPDIDPMSKNMACNPSLLVRVWPRPDHRSSWVGYTLHPTHPIHIRVTKM</sequence>